<proteinExistence type="predicted"/>
<feature type="compositionally biased region" description="Basic residues" evidence="1">
    <location>
        <begin position="110"/>
        <end position="126"/>
    </location>
</feature>
<organism evidence="3 4">
    <name type="scientific">Plesiocystis pacifica SIR-1</name>
    <dbReference type="NCBI Taxonomy" id="391625"/>
    <lineage>
        <taxon>Bacteria</taxon>
        <taxon>Pseudomonadati</taxon>
        <taxon>Myxococcota</taxon>
        <taxon>Polyangia</taxon>
        <taxon>Nannocystales</taxon>
        <taxon>Nannocystaceae</taxon>
        <taxon>Plesiocystis</taxon>
    </lineage>
</organism>
<accession>A6GDU7</accession>
<comment type="caution">
    <text evidence="3">The sequence shown here is derived from an EMBL/GenBank/DDBJ whole genome shotgun (WGS) entry which is preliminary data.</text>
</comment>
<evidence type="ECO:0000313" key="4">
    <source>
        <dbReference type="Proteomes" id="UP000005801"/>
    </source>
</evidence>
<dbReference type="eggNOG" id="COG3070">
    <property type="taxonomic scope" value="Bacteria"/>
</dbReference>
<dbReference type="InterPro" id="IPR007076">
    <property type="entry name" value="TfoX_N"/>
</dbReference>
<dbReference type="AlphaFoldDB" id="A6GDU7"/>
<dbReference type="RefSeq" id="WP_006974887.1">
    <property type="nucleotide sequence ID" value="NZ_ABCS01000076.1"/>
</dbReference>
<keyword evidence="4" id="KW-1185">Reference proteome</keyword>
<name>A6GDU7_9BACT</name>
<dbReference type="EMBL" id="ABCS01000076">
    <property type="protein sequence ID" value="EDM75986.1"/>
    <property type="molecule type" value="Genomic_DNA"/>
</dbReference>
<dbReference type="OrthoDB" id="1524907at2"/>
<gene>
    <name evidence="3" type="ORF">PPSIR1_19974</name>
</gene>
<dbReference type="Pfam" id="PF04993">
    <property type="entry name" value="TfoX_N"/>
    <property type="match status" value="1"/>
</dbReference>
<dbReference type="SUPFAM" id="SSF159894">
    <property type="entry name" value="YgaC/TfoX-N like"/>
    <property type="match status" value="1"/>
</dbReference>
<evidence type="ECO:0000256" key="1">
    <source>
        <dbReference type="SAM" id="MobiDB-lite"/>
    </source>
</evidence>
<reference evidence="3 4" key="1">
    <citation type="submission" date="2007-06" db="EMBL/GenBank/DDBJ databases">
        <authorList>
            <person name="Shimkets L."/>
            <person name="Ferriera S."/>
            <person name="Johnson J."/>
            <person name="Kravitz S."/>
            <person name="Beeson K."/>
            <person name="Sutton G."/>
            <person name="Rogers Y.-H."/>
            <person name="Friedman R."/>
            <person name="Frazier M."/>
            <person name="Venter J.C."/>
        </authorList>
    </citation>
    <scope>NUCLEOTIDE SEQUENCE [LARGE SCALE GENOMIC DNA]</scope>
    <source>
        <strain evidence="3 4">SIR-1</strain>
    </source>
</reference>
<dbReference type="Proteomes" id="UP000005801">
    <property type="component" value="Unassembled WGS sequence"/>
</dbReference>
<sequence>MAYDEGLADRVRDLLATTPGYAEKKMFGGLCFLIHGNMTAGVVKDELMLRVGEARFEKVLGRKHARPMDFTGRPMKGMVYVGVEGLKTKRQLESWLKPARAFAEELPPKVAKKKKRAAKKKATKRR</sequence>
<evidence type="ECO:0000313" key="3">
    <source>
        <dbReference type="EMBL" id="EDM75986.1"/>
    </source>
</evidence>
<protein>
    <recommendedName>
        <fullName evidence="2">TfoX N-terminal domain-containing protein</fullName>
    </recommendedName>
</protein>
<evidence type="ECO:0000259" key="2">
    <source>
        <dbReference type="Pfam" id="PF04993"/>
    </source>
</evidence>
<dbReference type="STRING" id="391625.PPSIR1_19974"/>
<feature type="region of interest" description="Disordered" evidence="1">
    <location>
        <begin position="106"/>
        <end position="126"/>
    </location>
</feature>
<dbReference type="Gene3D" id="3.30.1460.30">
    <property type="entry name" value="YgaC/TfoX-N like chaperone"/>
    <property type="match status" value="1"/>
</dbReference>
<feature type="domain" description="TfoX N-terminal" evidence="2">
    <location>
        <begin position="13"/>
        <end position="102"/>
    </location>
</feature>